<keyword evidence="2" id="KW-0472">Membrane</keyword>
<proteinExistence type="predicted"/>
<keyword evidence="1" id="KW-0732">Signal</keyword>
<dbReference type="SUPFAM" id="SSF81296">
    <property type="entry name" value="E set domains"/>
    <property type="match status" value="3"/>
</dbReference>
<dbReference type="PANTHER" id="PTHR47197">
    <property type="entry name" value="PROTEIN NIRF"/>
    <property type="match status" value="1"/>
</dbReference>
<dbReference type="EMBL" id="QFPO01000002">
    <property type="protein sequence ID" value="PZQ19423.1"/>
    <property type="molecule type" value="Genomic_DNA"/>
</dbReference>
<evidence type="ECO:0000256" key="2">
    <source>
        <dbReference type="SAM" id="Phobius"/>
    </source>
</evidence>
<dbReference type="InterPro" id="IPR014756">
    <property type="entry name" value="Ig_E-set"/>
</dbReference>
<evidence type="ECO:0000313" key="5">
    <source>
        <dbReference type="Proteomes" id="UP000249046"/>
    </source>
</evidence>
<dbReference type="InterPro" id="IPR011048">
    <property type="entry name" value="Haem_d1_sf"/>
</dbReference>
<dbReference type="InterPro" id="IPR002909">
    <property type="entry name" value="IPT_dom"/>
</dbReference>
<dbReference type="PANTHER" id="PTHR47197:SF3">
    <property type="entry name" value="DIHYDRO-HEME D1 DEHYDROGENASE"/>
    <property type="match status" value="1"/>
</dbReference>
<dbReference type="InterPro" id="IPR013783">
    <property type="entry name" value="Ig-like_fold"/>
</dbReference>
<protein>
    <recommendedName>
        <fullName evidence="3">IPT/TIG domain-containing protein</fullName>
    </recommendedName>
</protein>
<evidence type="ECO:0000259" key="3">
    <source>
        <dbReference type="SMART" id="SM00429"/>
    </source>
</evidence>
<dbReference type="Proteomes" id="UP000249046">
    <property type="component" value="Unassembled WGS sequence"/>
</dbReference>
<dbReference type="NCBIfam" id="TIGR02276">
    <property type="entry name" value="beta_rpt_yvtn"/>
    <property type="match status" value="1"/>
</dbReference>
<sequence>MSRERNREQGMSYSARRTVCTAVGGEGARSAPGTFLRRSPPLAASRAVACRLQRWAALLLAALVFWAGAWSSPASAVTITSFTPTRGEPDTLVRINGTGFGTSTEDVIVTFNGAEASIGSGTSTRLNVYVPYEATSGPISVTVNGQTAISSGTFRAAPRILGLTPGGAVGSNVTIRGINFGETPAANQVSFNGVAATVVSASATQLVATVPNGATTGPITLGAYSFSTASQVNFVVTSAPVSTSSELLYVASNGAFHSGGVIVVDTDSYEPIAAIETGGLTGGMISNPAGSRVYVINSLDDTVSVLDTATHTVLATIDTDPAPVRLFLDTSSSFLYAVCTDRVTVIDLATNTTTASIDPGIGVGYGNIYAAMRDAAANRLYVVYYRSGGADNFHLARIDMATGALIDSRAMVGVTSFGRFAADSTGARFYFEEYSQLQQFDVVTGSVSNTFFVDYGSFPVSPIVGVAGDPLYALRYASPGKLYAIDPVTGSHHWDLELPSYPEGFVMGPGESEAYLPMGSDVLSVVDLHDPSVSAMVTLGGDSINALATSVGGERLYALDAMGALQGVDTQSQAVLGSALLSGPGQILVVNTVTADQLGVARRQHQAAFGDVHVDVPFEVVVQAHHAEGPTNVTAPTVVSIALASGTAGNLSASAGCTIPAGGSYCLARGLVIDTRQSAARLVLTATSGDTLAPVTSPPFAVIGTVDPIITSLDPDRGPVGATVRIIGTDLKQDPAIVPEVSFNGVPAVVTSSTDEEIVVTVPTGATTGAVTVQVSGSTAESPGDFTVLPVPAIVISNVDPPVALSGSSYTASVTLTQPAPTDPTPSGNVTVTDLTNLVSCTFTLPQSECSLIAPQTSPNSIVLSATYAGDSVYGEVTSATFQHRVAFNKAVIQIGNMVPETAQAGQGSFVFFTITPVSGNWSTSLLPIGYVQITDGTNNCSYGNQFTELSGGGCSLGSPTAGTRTIRAYFPGDYNYATAWSEPVTQSVSSPGGAVPLPSGTELCGFDPDADYPPQTGFVPVAQLSGGVPSLGLERSISGSGPLSVTVASPTAASTVNGRSVDVAGTFQGPINTGITVNGVVAATANGQFLAVAVPIEAGTNVLEVIATTLTGSTATASVTIQGSADPAPLAIEAVDLVGQVGFGPFQAVFRVDLDHLPSGVTVSNIGLDFNGDGLTEYRGATLDGAPNAYTFPRPGLYRARVDINQSDIVAYRYILVRDSVAQRSMLCDVYGYLRDRLAAQDLSGLAHAFHPDNRTEYLELFTTFGTQMPAVSERLGTVVDGQFSGGIADLLLIRDQDGETRTGYPLRLSRGADGVWRILEM</sequence>
<accession>A0A2W5MNZ1</accession>
<comment type="caution">
    <text evidence="4">The sequence shown here is derived from an EMBL/GenBank/DDBJ whole genome shotgun (WGS) entry which is preliminary data.</text>
</comment>
<dbReference type="CDD" id="cd00603">
    <property type="entry name" value="IPT_PCSR"/>
    <property type="match status" value="1"/>
</dbReference>
<dbReference type="CDD" id="cd00102">
    <property type="entry name" value="IPT"/>
    <property type="match status" value="1"/>
</dbReference>
<name>A0A2W5MNZ1_9GAMM</name>
<dbReference type="Pfam" id="PF01833">
    <property type="entry name" value="TIG"/>
    <property type="match status" value="3"/>
</dbReference>
<dbReference type="InterPro" id="IPR015943">
    <property type="entry name" value="WD40/YVTN_repeat-like_dom_sf"/>
</dbReference>
<dbReference type="SUPFAM" id="SSF51004">
    <property type="entry name" value="C-terminal (heme d1) domain of cytochrome cd1-nitrite reductase"/>
    <property type="match status" value="1"/>
</dbReference>
<dbReference type="SUPFAM" id="SSF50969">
    <property type="entry name" value="YVTN repeat-like/Quinoprotein amine dehydrogenase"/>
    <property type="match status" value="1"/>
</dbReference>
<dbReference type="Gene3D" id="2.130.10.10">
    <property type="entry name" value="YVTN repeat-like/Quinoprotein amine dehydrogenase"/>
    <property type="match status" value="2"/>
</dbReference>
<feature type="transmembrane region" description="Helical" evidence="2">
    <location>
        <begin position="55"/>
        <end position="72"/>
    </location>
</feature>
<dbReference type="InterPro" id="IPR051200">
    <property type="entry name" value="Host-pathogen_enzymatic-act"/>
</dbReference>
<dbReference type="InterPro" id="IPR048433">
    <property type="entry name" value="YNCE-like_beta-prop"/>
</dbReference>
<dbReference type="InterPro" id="IPR011964">
    <property type="entry name" value="YVTN_b-propeller_repeat"/>
</dbReference>
<reference evidence="4 5" key="1">
    <citation type="submission" date="2017-08" db="EMBL/GenBank/DDBJ databases">
        <title>Infants hospitalized years apart are colonized by the same room-sourced microbial strains.</title>
        <authorList>
            <person name="Brooks B."/>
            <person name="Olm M.R."/>
            <person name="Firek B.A."/>
            <person name="Baker R."/>
            <person name="Thomas B.C."/>
            <person name="Morowitz M.J."/>
            <person name="Banfield J.F."/>
        </authorList>
    </citation>
    <scope>NUCLEOTIDE SEQUENCE [LARGE SCALE GENOMIC DNA]</scope>
    <source>
        <strain evidence="4">S2_005_003_R2_42</strain>
    </source>
</reference>
<dbReference type="Pfam" id="PF21783">
    <property type="entry name" value="YNCE"/>
    <property type="match status" value="1"/>
</dbReference>
<keyword evidence="2" id="KW-1133">Transmembrane helix</keyword>
<evidence type="ECO:0000313" key="4">
    <source>
        <dbReference type="EMBL" id="PZQ19423.1"/>
    </source>
</evidence>
<dbReference type="SMART" id="SM00429">
    <property type="entry name" value="IPT"/>
    <property type="match status" value="2"/>
</dbReference>
<organism evidence="4 5">
    <name type="scientific">Rhodanobacter denitrificans</name>
    <dbReference type="NCBI Taxonomy" id="666685"/>
    <lineage>
        <taxon>Bacteria</taxon>
        <taxon>Pseudomonadati</taxon>
        <taxon>Pseudomonadota</taxon>
        <taxon>Gammaproteobacteria</taxon>
        <taxon>Lysobacterales</taxon>
        <taxon>Rhodanobacteraceae</taxon>
        <taxon>Rhodanobacter</taxon>
    </lineage>
</organism>
<dbReference type="Gene3D" id="2.60.40.10">
    <property type="entry name" value="Immunoglobulins"/>
    <property type="match status" value="4"/>
</dbReference>
<feature type="domain" description="IPT/TIG" evidence="3">
    <location>
        <begin position="707"/>
        <end position="789"/>
    </location>
</feature>
<dbReference type="InterPro" id="IPR011044">
    <property type="entry name" value="Quino_amine_DH_bsu"/>
</dbReference>
<evidence type="ECO:0000256" key="1">
    <source>
        <dbReference type="ARBA" id="ARBA00022729"/>
    </source>
</evidence>
<gene>
    <name evidence="4" type="ORF">DI564_01560</name>
</gene>
<feature type="domain" description="IPT/TIG" evidence="3">
    <location>
        <begin position="157"/>
        <end position="250"/>
    </location>
</feature>
<keyword evidence="2" id="KW-0812">Transmembrane</keyword>